<organism evidence="4 5">
    <name type="scientific">Spirodela intermedia</name>
    <name type="common">Intermediate duckweed</name>
    <dbReference type="NCBI Taxonomy" id="51605"/>
    <lineage>
        <taxon>Eukaryota</taxon>
        <taxon>Viridiplantae</taxon>
        <taxon>Streptophyta</taxon>
        <taxon>Embryophyta</taxon>
        <taxon>Tracheophyta</taxon>
        <taxon>Spermatophyta</taxon>
        <taxon>Magnoliopsida</taxon>
        <taxon>Liliopsida</taxon>
        <taxon>Araceae</taxon>
        <taxon>Lemnoideae</taxon>
        <taxon>Spirodela</taxon>
    </lineage>
</organism>
<dbReference type="AlphaFoldDB" id="A0A7I8K8A5"/>
<dbReference type="Pfam" id="PF14389">
    <property type="entry name" value="Lzipper-MIP1"/>
    <property type="match status" value="1"/>
</dbReference>
<gene>
    <name evidence="4" type="ORF">SI8410_03004537</name>
</gene>
<dbReference type="InterPro" id="IPR006869">
    <property type="entry name" value="DUF547"/>
</dbReference>
<dbReference type="InterPro" id="IPR025757">
    <property type="entry name" value="MIP1_Leuzipper"/>
</dbReference>
<dbReference type="PANTHER" id="PTHR23054">
    <property type="entry name" value="TERNARY COMPLEX FACTOR MIP1, LEUCINE-ZIPPER-RELATED"/>
    <property type="match status" value="1"/>
</dbReference>
<dbReference type="PANTHER" id="PTHR23054:SF18">
    <property type="entry name" value="TERNARY COMPLEX FACTOR MIP1, LEUCINE-ZIPPER"/>
    <property type="match status" value="1"/>
</dbReference>
<dbReference type="Proteomes" id="UP000663760">
    <property type="component" value="Chromosome 3"/>
</dbReference>
<keyword evidence="5" id="KW-1185">Reference proteome</keyword>
<feature type="domain" description="DUF547" evidence="2">
    <location>
        <begin position="426"/>
        <end position="560"/>
    </location>
</feature>
<feature type="compositionally biased region" description="Basic and acidic residues" evidence="1">
    <location>
        <begin position="35"/>
        <end position="44"/>
    </location>
</feature>
<feature type="domain" description="Ternary complex factor MIP1 leucine-zipper" evidence="3">
    <location>
        <begin position="79"/>
        <end position="157"/>
    </location>
</feature>
<dbReference type="Pfam" id="PF04784">
    <property type="entry name" value="DUF547"/>
    <property type="match status" value="1"/>
</dbReference>
<evidence type="ECO:0000259" key="2">
    <source>
        <dbReference type="Pfam" id="PF04784"/>
    </source>
</evidence>
<sequence length="643" mass="70640">MGFDVSHLPQFQSLHSSLKTLGSRKAIFSRHKRCKSDSDRRLNGDDPDLPRGASPHVKIHIEPAKDESGAEGGPLPDAEVQSNLQQEILQLEKRLQGQFSLRHALEKALGYRSSTVDASGDNLMPKPTKELIREIAVLEVEVRYLEQYLLSLYRKAFGDQASSLSPSRVGERSEPPADASQSVVAPHGAAGSENPPEQGNSSDRAAAPAPPPWKQAGDSGREGPFSGCPRKLTGPGAHRSHSALSQRSICSGRGSPQAENLARALRECHSQPLSSLDKEAGGAPEVISLAEYLGTSIADHLPETPNKLSEDLVKCVGSIYCKLAETPLVCPPGLSSPASSSFSSMCPFSPQYQGDPWSPGRRKDPSLDAWLENPFRVEGLKEFSGPYNVMVEVPAFCLSADRLVDVEDMLHRYKSLALRLESVDPRKMKHEEKVAFWINIHNASVMHAYLTHGVPQNNLKRLGLLLKAACNVGGRIVTADAIQNSILGCRTHRPAQWLRAFLSPGLKVKKADDWQAYAIDHPEPLLHFALCSGSHSDPAVRVYSPKRLLPELEKAREEYIRAAVSIRREQKILLPKVVEAFAKDAGLSPAGLLSMIQRYLPQTIQMAMRRCQQGRSQKVVEWVPHGLAFRYLLSRDLANSDLK</sequence>
<accession>A0A7I8K8A5</accession>
<name>A0A7I8K8A5_SPIIN</name>
<evidence type="ECO:0000256" key="1">
    <source>
        <dbReference type="SAM" id="MobiDB-lite"/>
    </source>
</evidence>
<dbReference type="OrthoDB" id="418495at2759"/>
<reference evidence="4" key="1">
    <citation type="submission" date="2020-02" db="EMBL/GenBank/DDBJ databases">
        <authorList>
            <person name="Scholz U."/>
            <person name="Mascher M."/>
            <person name="Fiebig A."/>
        </authorList>
    </citation>
    <scope>NUCLEOTIDE SEQUENCE</scope>
</reference>
<dbReference type="EMBL" id="LR746266">
    <property type="protein sequence ID" value="CAA7393836.1"/>
    <property type="molecule type" value="Genomic_DNA"/>
</dbReference>
<feature type="region of interest" description="Disordered" evidence="1">
    <location>
        <begin position="161"/>
        <end position="255"/>
    </location>
</feature>
<proteinExistence type="predicted"/>
<evidence type="ECO:0000313" key="4">
    <source>
        <dbReference type="EMBL" id="CAA7393836.1"/>
    </source>
</evidence>
<protein>
    <submittedName>
        <fullName evidence="4">Uncharacterized protein</fullName>
    </submittedName>
</protein>
<feature type="region of interest" description="Disordered" evidence="1">
    <location>
        <begin position="30"/>
        <end position="55"/>
    </location>
</feature>
<evidence type="ECO:0000259" key="3">
    <source>
        <dbReference type="Pfam" id="PF14389"/>
    </source>
</evidence>
<evidence type="ECO:0000313" key="5">
    <source>
        <dbReference type="Proteomes" id="UP000663760"/>
    </source>
</evidence>